<gene>
    <name evidence="1" type="ordered locus">jk0396</name>
</gene>
<dbReference type="PATRIC" id="fig|306537.10.peg.408"/>
<evidence type="ECO:0000313" key="2">
    <source>
        <dbReference type="Proteomes" id="UP000000545"/>
    </source>
</evidence>
<evidence type="ECO:0008006" key="3">
    <source>
        <dbReference type="Google" id="ProtNLM"/>
    </source>
</evidence>
<name>Q4JXA6_CORJK</name>
<dbReference type="EMBL" id="CR931997">
    <property type="protein sequence ID" value="CAI36551.1"/>
    <property type="molecule type" value="Genomic_DNA"/>
</dbReference>
<proteinExistence type="predicted"/>
<dbReference type="GeneID" id="92737884"/>
<reference evidence="1 2" key="1">
    <citation type="journal article" date="2005" name="J. Bacteriol.">
        <title>Complete genome sequence and analysis of the multiresistant nosocomial pathogen Corynebacterium jeikeium K411, a lipid-requiring bacterium of the human skin flora.</title>
        <authorList>
            <person name="Tauch A."/>
            <person name="Kaiser O."/>
            <person name="Hain T."/>
            <person name="Goesmann A."/>
            <person name="Weisshaar B."/>
            <person name="Albersmeier A."/>
            <person name="Bekel T."/>
            <person name="Bischoff N."/>
            <person name="Brune I."/>
            <person name="Chakraborty T."/>
            <person name="Kalinowski J."/>
            <person name="Meyer F."/>
            <person name="Rupp O."/>
            <person name="Schneiker S."/>
            <person name="Viehoever P."/>
            <person name="Puehler A."/>
        </authorList>
    </citation>
    <scope>NUCLEOTIDE SEQUENCE [LARGE SCALE GENOMIC DNA]</scope>
    <source>
        <strain evidence="1 2">K411</strain>
    </source>
</reference>
<protein>
    <recommendedName>
        <fullName evidence="3">DUF2505 domain-containing protein</fullName>
    </recommendedName>
</protein>
<dbReference type="STRING" id="306537.jk0396"/>
<dbReference type="Pfam" id="PF10698">
    <property type="entry name" value="DUF2505"/>
    <property type="match status" value="1"/>
</dbReference>
<accession>Q4JXA6</accession>
<dbReference type="OrthoDB" id="4423429at2"/>
<dbReference type="eggNOG" id="ENOG5031JZY">
    <property type="taxonomic scope" value="Bacteria"/>
</dbReference>
<keyword evidence="2" id="KW-1185">Reference proteome</keyword>
<dbReference type="RefSeq" id="WP_005296581.1">
    <property type="nucleotide sequence ID" value="NC_007164.1"/>
</dbReference>
<sequence length="179" mass="19619">MSHSKQVNRTIDLSIRDVYEVVSGETFLLTVEGMVEQTESQIIEAEREVLPDGRVWARVGVRASQKELEELSKDGQAPIAYQETYVSRPDETGAFEMKSTMDLPMKMGTMDTHFVYAPVVDGVPEDAVQTGPTQTVVEAILTADVSVPLIAGKLEKHLLKAADKTVDNSLARIKNLASA</sequence>
<dbReference type="HOGENOM" id="CLU_128648_0_0_11"/>
<dbReference type="KEGG" id="cjk:jk0396"/>
<evidence type="ECO:0000313" key="1">
    <source>
        <dbReference type="EMBL" id="CAI36551.1"/>
    </source>
</evidence>
<dbReference type="AlphaFoldDB" id="Q4JXA6"/>
<dbReference type="Proteomes" id="UP000000545">
    <property type="component" value="Chromosome"/>
</dbReference>
<dbReference type="InterPro" id="IPR019639">
    <property type="entry name" value="DUF2505"/>
</dbReference>
<organism evidence="1 2">
    <name type="scientific">Corynebacterium jeikeium (strain K411)</name>
    <dbReference type="NCBI Taxonomy" id="306537"/>
    <lineage>
        <taxon>Bacteria</taxon>
        <taxon>Bacillati</taxon>
        <taxon>Actinomycetota</taxon>
        <taxon>Actinomycetes</taxon>
        <taxon>Mycobacteriales</taxon>
        <taxon>Corynebacteriaceae</taxon>
        <taxon>Corynebacterium</taxon>
    </lineage>
</organism>